<gene>
    <name evidence="2" type="ORF">ACEZDE_08310</name>
</gene>
<organism evidence="2 3">
    <name type="scientific">Streptacidiphilus cavernicola</name>
    <dbReference type="NCBI Taxonomy" id="3342716"/>
    <lineage>
        <taxon>Bacteria</taxon>
        <taxon>Bacillati</taxon>
        <taxon>Actinomycetota</taxon>
        <taxon>Actinomycetes</taxon>
        <taxon>Kitasatosporales</taxon>
        <taxon>Streptomycetaceae</taxon>
        <taxon>Streptacidiphilus</taxon>
    </lineage>
</organism>
<protein>
    <submittedName>
        <fullName evidence="2">MAE_28990/MAE_18760 family HEPN-like nuclease</fullName>
    </submittedName>
</protein>
<proteinExistence type="predicted"/>
<evidence type="ECO:0000313" key="3">
    <source>
        <dbReference type="Proteomes" id="UP001592531"/>
    </source>
</evidence>
<evidence type="ECO:0000313" key="2">
    <source>
        <dbReference type="EMBL" id="MFC1416642.1"/>
    </source>
</evidence>
<comment type="caution">
    <text evidence="2">The sequence shown here is derived from an EMBL/GenBank/DDBJ whole genome shotgun (WGS) entry which is preliminary data.</text>
</comment>
<dbReference type="InterPro" id="IPR041519">
    <property type="entry name" value="HEPN_RiboL-PSP"/>
</dbReference>
<dbReference type="Pfam" id="PF18735">
    <property type="entry name" value="HEPN_RiboL-PSP"/>
    <property type="match status" value="1"/>
</dbReference>
<dbReference type="Proteomes" id="UP001592531">
    <property type="component" value="Unassembled WGS sequence"/>
</dbReference>
<dbReference type="RefSeq" id="WP_380534061.1">
    <property type="nucleotide sequence ID" value="NZ_JBHFAB010000005.1"/>
</dbReference>
<dbReference type="EMBL" id="JBHFAB010000005">
    <property type="protein sequence ID" value="MFC1416642.1"/>
    <property type="molecule type" value="Genomic_DNA"/>
</dbReference>
<reference evidence="2 3" key="1">
    <citation type="submission" date="2024-09" db="EMBL/GenBank/DDBJ databases">
        <authorList>
            <person name="Lee S.D."/>
        </authorList>
    </citation>
    <scope>NUCLEOTIDE SEQUENCE [LARGE SCALE GENOMIC DNA]</scope>
    <source>
        <strain evidence="2 3">N8-3</strain>
    </source>
</reference>
<sequence length="223" mass="24967">MDLQRFGEKIQKNLAQRKIELSRLRILALSTHPDRAQESLLCRAVVVFSYAHWEGFVKSSSQLYIEHLNTLQIPVLKLKKPLQAAHVLTYLSQAGNSSRTSVLGELLEKIDTDRKEPFFANPAKCIATGGNLSSEAFKDIVIGIGLPYSDAYSTRQAFIDEKLVHSRNQVVHGEMIPFTQADAGERLDAVRTLLDMYANQLLDAARDGLYLMTETSQPSAPHR</sequence>
<feature type="domain" description="RiboL-PSP-HEPN" evidence="1">
    <location>
        <begin position="13"/>
        <end position="202"/>
    </location>
</feature>
<name>A0ABV6VSF1_9ACTN</name>
<evidence type="ECO:0000259" key="1">
    <source>
        <dbReference type="Pfam" id="PF18735"/>
    </source>
</evidence>
<keyword evidence="3" id="KW-1185">Reference proteome</keyword>
<accession>A0ABV6VSF1</accession>